<dbReference type="NCBIfam" id="NF007912">
    <property type="entry name" value="PRK10625.1"/>
    <property type="match status" value="1"/>
</dbReference>
<dbReference type="Proteomes" id="UP000019205">
    <property type="component" value="Chromosome"/>
</dbReference>
<dbReference type="EMBL" id="AAOA02000003">
    <property type="protein sequence ID" value="EAQ96804.1"/>
    <property type="molecule type" value="Genomic_DNA"/>
</dbReference>
<dbReference type="PANTHER" id="PTHR43364:SF4">
    <property type="entry name" value="NAD(P)-LINKED OXIDOREDUCTASE SUPERFAMILY PROTEIN"/>
    <property type="match status" value="1"/>
</dbReference>
<dbReference type="OrthoDB" id="9772407at2"/>
<comment type="similarity">
    <text evidence="3">Belongs to the aldo/keto reductase family. Aldo/keto reductase 2 subfamily.</text>
</comment>
<dbReference type="InterPro" id="IPR023210">
    <property type="entry name" value="NADP_OxRdtase_dom"/>
</dbReference>
<evidence type="ECO:0000259" key="5">
    <source>
        <dbReference type="Pfam" id="PF00248"/>
    </source>
</evidence>
<dbReference type="AlphaFoldDB" id="A4AAT2"/>
<organism evidence="6 7">
    <name type="scientific">Congregibacter litoralis KT71</name>
    <dbReference type="NCBI Taxonomy" id="314285"/>
    <lineage>
        <taxon>Bacteria</taxon>
        <taxon>Pseudomonadati</taxon>
        <taxon>Pseudomonadota</taxon>
        <taxon>Gammaproteobacteria</taxon>
        <taxon>Cellvibrionales</taxon>
        <taxon>Halieaceae</taxon>
        <taxon>Congregibacter</taxon>
    </lineage>
</organism>
<accession>A4AAT2</accession>
<reference evidence="6 7" key="2">
    <citation type="journal article" date="2009" name="PLoS ONE">
        <title>The photosynthetic apparatus and its regulation in the aerobic gammaproteobacterium Congregibacter litoralis gen. nov., sp. nov.</title>
        <authorList>
            <person name="Spring S."/>
            <person name="Lunsdorf H."/>
            <person name="Fuchs B.M."/>
            <person name="Tindall B.J."/>
        </authorList>
    </citation>
    <scope>NUCLEOTIDE SEQUENCE [LARGE SCALE GENOMIC DNA]</scope>
    <source>
        <strain evidence="6">KT71</strain>
    </source>
</reference>
<feature type="domain" description="NADP-dependent oxidoreductase" evidence="5">
    <location>
        <begin position="16"/>
        <end position="338"/>
    </location>
</feature>
<dbReference type="HOGENOM" id="CLU_023205_2_0_6"/>
<evidence type="ECO:0000313" key="7">
    <source>
        <dbReference type="Proteomes" id="UP000019205"/>
    </source>
</evidence>
<dbReference type="FunFam" id="3.20.20.100:FF:000005">
    <property type="entry name" value="NADP(H)-dependent aldo-keto reductase"/>
    <property type="match status" value="1"/>
</dbReference>
<sequence>MEYKKLGNSDIDVSLICLGTMTFGEQNSYDEAAQQMDYAVSQGVNFFDAAEMYPVPPRAETQGETESIIGRWLENRGKRDDLVIATKVAGRSLPGGDFDHLRDGPRLSREHIHAAMDSSLQRLKTDYVDLYQVHWPERITNFFGQLGYRHRADDGIAIEETLSALGELVTAGKARTVGISNETPWGVMEYLRVSREKNLPRVQSIQNPYSLLNRSFEVGLAEMAIREKVGLLAYSPLAFGMLSGKYRGGARPAGARLTRFERFSRYSNAQSEAATDAYVALAEKAGLDPSQMALAFVNSREFLSSNIIGATTMEQLRTNIASVDLKLDKELLRELEAIHQAYPIPAP</sequence>
<comment type="caution">
    <text evidence="6">The sequence shown here is derived from an EMBL/GenBank/DDBJ whole genome shotgun (WGS) entry which is preliminary data.</text>
</comment>
<dbReference type="eggNOG" id="COG0667">
    <property type="taxonomic scope" value="Bacteria"/>
</dbReference>
<evidence type="ECO:0000256" key="1">
    <source>
        <dbReference type="ARBA" id="ARBA00022857"/>
    </source>
</evidence>
<dbReference type="Gene3D" id="3.20.20.100">
    <property type="entry name" value="NADP-dependent oxidoreductase domain"/>
    <property type="match status" value="1"/>
</dbReference>
<dbReference type="SUPFAM" id="SSF51430">
    <property type="entry name" value="NAD(P)-linked oxidoreductase"/>
    <property type="match status" value="1"/>
</dbReference>
<dbReference type="STRING" id="314285.KT71_10904"/>
<name>A4AAT2_9GAMM</name>
<evidence type="ECO:0000313" key="6">
    <source>
        <dbReference type="EMBL" id="EAQ96804.1"/>
    </source>
</evidence>
<dbReference type="InterPro" id="IPR036812">
    <property type="entry name" value="NAD(P)_OxRdtase_dom_sf"/>
</dbReference>
<evidence type="ECO:0000256" key="2">
    <source>
        <dbReference type="ARBA" id="ARBA00023002"/>
    </source>
</evidence>
<evidence type="ECO:0000256" key="4">
    <source>
        <dbReference type="ARBA" id="ARBA00070119"/>
    </source>
</evidence>
<evidence type="ECO:0000256" key="3">
    <source>
        <dbReference type="ARBA" id="ARBA00038157"/>
    </source>
</evidence>
<dbReference type="RefSeq" id="WP_008294617.1">
    <property type="nucleotide sequence ID" value="NZ_CM002299.1"/>
</dbReference>
<protein>
    <recommendedName>
        <fullName evidence="4">Protein tas</fullName>
    </recommendedName>
</protein>
<dbReference type="InterPro" id="IPR050523">
    <property type="entry name" value="AKR_Detox_Biosynth"/>
</dbReference>
<dbReference type="CDD" id="cd19094">
    <property type="entry name" value="AKR_Tas-like"/>
    <property type="match status" value="1"/>
</dbReference>
<keyword evidence="2" id="KW-0560">Oxidoreductase</keyword>
<keyword evidence="1" id="KW-0521">NADP</keyword>
<dbReference type="PANTHER" id="PTHR43364">
    <property type="entry name" value="NADH-SPECIFIC METHYLGLYOXAL REDUCTASE-RELATED"/>
    <property type="match status" value="1"/>
</dbReference>
<gene>
    <name evidence="6" type="ORF">KT71_10904</name>
</gene>
<proteinExistence type="inferred from homology"/>
<keyword evidence="7" id="KW-1185">Reference proteome</keyword>
<dbReference type="Pfam" id="PF00248">
    <property type="entry name" value="Aldo_ket_red"/>
    <property type="match status" value="1"/>
</dbReference>
<reference evidence="6 7" key="1">
    <citation type="journal article" date="2007" name="Proc. Natl. Acad. Sci. U.S.A.">
        <title>Characterization of a marine gammaproteobacterium capable of aerobic anoxygenic photosynthesis.</title>
        <authorList>
            <person name="Fuchs B.M."/>
            <person name="Spring S."/>
            <person name="Teeling H."/>
            <person name="Quast C."/>
            <person name="Wulf J."/>
            <person name="Schattenhofer M."/>
            <person name="Yan S."/>
            <person name="Ferriera S."/>
            <person name="Johnson J."/>
            <person name="Glockner F.O."/>
            <person name="Amann R."/>
        </authorList>
    </citation>
    <scope>NUCLEOTIDE SEQUENCE [LARGE SCALE GENOMIC DNA]</scope>
    <source>
        <strain evidence="6">KT71</strain>
    </source>
</reference>
<dbReference type="GO" id="GO:0016491">
    <property type="term" value="F:oxidoreductase activity"/>
    <property type="evidence" value="ECO:0007669"/>
    <property type="project" value="UniProtKB-KW"/>
</dbReference>